<reference evidence="2" key="1">
    <citation type="submission" date="2021-01" db="EMBL/GenBank/DDBJ databases">
        <authorList>
            <person name="Corre E."/>
            <person name="Pelletier E."/>
            <person name="Niang G."/>
            <person name="Scheremetjew M."/>
            <person name="Finn R."/>
            <person name="Kale V."/>
            <person name="Holt S."/>
            <person name="Cochrane G."/>
            <person name="Meng A."/>
            <person name="Brown T."/>
            <person name="Cohen L."/>
        </authorList>
    </citation>
    <scope>NUCLEOTIDE SEQUENCE</scope>
    <source>
        <strain evidence="2">MM31A-1</strain>
    </source>
</reference>
<dbReference type="EMBL" id="HBIO01007631">
    <property type="protein sequence ID" value="CAE0460900.1"/>
    <property type="molecule type" value="Transcribed_RNA"/>
</dbReference>
<evidence type="ECO:0000313" key="2">
    <source>
        <dbReference type="EMBL" id="CAE0460900.1"/>
    </source>
</evidence>
<feature type="compositionally biased region" description="Basic residues" evidence="1">
    <location>
        <begin position="56"/>
        <end position="68"/>
    </location>
</feature>
<proteinExistence type="predicted"/>
<sequence>MVVTVPLSRGLLWSKSYGRGILRHTARSNLSTLQQQNEQQQQRPKSNTRKNDAVNGRKRIGNGIKKKQSGFDTRAMGNALKNTMAANEREIKSLKSESKVASSSKSKSTLEKCNEIMSKLVIRRNELSPPPIGWLYSEKLDEEDLQTRLDLYRDTTNLINAIDLSVKSRRIKASSGRENRDLNAILGNTLLICSETPPIRLLKLGNSTSEFPCTSDTCIQVLSILEQLNLDIQPVHHFCTIRAANQEHDWKLASSLFRKQIDPDLNGLVPVDTTLGWDGYLEMGLFGLARELSNAEIEGGNQATSTDLTISEGGAIVEGVLDAVRDMCLVSPTDQEKYVLAAGSALGLVGEWKGCINYLAKNPDVSEFGQPLLAAMMNACYLSREYNAVLHLYYDMIEIENSGAGEWQWAGQYSKSHPLCTDLMLRSIGLIEGEEYDGLSDSAMLVLRGIIEDDGYISTDAVRGILNACKRDANFEGAIEIFQILQDNKNGSKIVGEYMENFLYTRQSDTSVNQPPIFDADILASILESCNSAGEFGLALLCLRMSDSAKGVDGTGEKRSLISENNMVEQFLNRQPEIYSNEKLFSAVTTSLVGLHCFTEASQLESEVKKSQADFIGKHVSSIDHMVEINTLSSNVMWREAYSQIDRLLKAKESINQTNYSLSKTEQTQISRVIAKMLRHSVNAGQHNAGLYVARYINTNIAKKKKSSMKDTVVSFFGFDDHERESGLNLSSSSDELLSAMTYAYEMKYNTNEALYFFFSEWDRSASLRESPHSDTPDQTWIKSCNTALRMLIKQDDLERAVLFYKAIKPTGRNPETFTIMAKAYVDYRRWNNVAACYADAKRYNCLSEQLAFYALEDIANDKIQGKIKVLRSVAADIAKVKGLKTGAWIADNYWELKRSVGFHYVRLLMWWNDPNETQFRELQLAKQHFDRNRMNGLATNKDVLACLIKLADSDRVKASVNAGVDGQDSREAAPLICEAVLEICYNFNSEDRDLMADGIYKLVEMGAKKECKTITDLIEYNGIPVDDELLYSARSVIDQIS</sequence>
<organism evidence="2">
    <name type="scientific">Chaetoceros debilis</name>
    <dbReference type="NCBI Taxonomy" id="122233"/>
    <lineage>
        <taxon>Eukaryota</taxon>
        <taxon>Sar</taxon>
        <taxon>Stramenopiles</taxon>
        <taxon>Ochrophyta</taxon>
        <taxon>Bacillariophyta</taxon>
        <taxon>Coscinodiscophyceae</taxon>
        <taxon>Chaetocerotophycidae</taxon>
        <taxon>Chaetocerotales</taxon>
        <taxon>Chaetocerotaceae</taxon>
        <taxon>Chaetoceros</taxon>
    </lineage>
</organism>
<dbReference type="AlphaFoldDB" id="A0A7S3V6R3"/>
<name>A0A7S3V6R3_9STRA</name>
<evidence type="ECO:0000256" key="1">
    <source>
        <dbReference type="SAM" id="MobiDB-lite"/>
    </source>
</evidence>
<protein>
    <submittedName>
        <fullName evidence="2">Uncharacterized protein</fullName>
    </submittedName>
</protein>
<accession>A0A7S3V6R3</accession>
<feature type="region of interest" description="Disordered" evidence="1">
    <location>
        <begin position="31"/>
        <end position="72"/>
    </location>
</feature>
<gene>
    <name evidence="2" type="ORF">CDEB00056_LOCUS5741</name>
</gene>